<proteinExistence type="predicted"/>
<dbReference type="RefSeq" id="WP_326070893.1">
    <property type="nucleotide sequence ID" value="NZ_JARLKY010000011.1"/>
</dbReference>
<evidence type="ECO:0000313" key="2">
    <source>
        <dbReference type="EMBL" id="MEC0226482.1"/>
    </source>
</evidence>
<evidence type="ECO:0008006" key="4">
    <source>
        <dbReference type="Google" id="ProtNLM"/>
    </source>
</evidence>
<evidence type="ECO:0000313" key="3">
    <source>
        <dbReference type="Proteomes" id="UP001338137"/>
    </source>
</evidence>
<organism evidence="2 3">
    <name type="scientific">Paenibacillus alba</name>
    <dbReference type="NCBI Taxonomy" id="1197127"/>
    <lineage>
        <taxon>Bacteria</taxon>
        <taxon>Bacillati</taxon>
        <taxon>Bacillota</taxon>
        <taxon>Bacilli</taxon>
        <taxon>Bacillales</taxon>
        <taxon>Paenibacillaceae</taxon>
        <taxon>Paenibacillus</taxon>
    </lineage>
</organism>
<comment type="caution">
    <text evidence="2">The sequence shown here is derived from an EMBL/GenBank/DDBJ whole genome shotgun (WGS) entry which is preliminary data.</text>
</comment>
<keyword evidence="1" id="KW-1133">Transmembrane helix</keyword>
<gene>
    <name evidence="2" type="ORF">P4I72_05065</name>
</gene>
<keyword evidence="1" id="KW-0812">Transmembrane</keyword>
<keyword evidence="1" id="KW-0472">Membrane</keyword>
<name>A0ABU6FZI5_9BACL</name>
<keyword evidence="3" id="KW-1185">Reference proteome</keyword>
<protein>
    <recommendedName>
        <fullName evidence="4">LPS export ABC transporter periplasmic protein LptC</fullName>
    </recommendedName>
</protein>
<feature type="transmembrane region" description="Helical" evidence="1">
    <location>
        <begin position="6"/>
        <end position="26"/>
    </location>
</feature>
<sequence>MKQINMGIWFWARIFLLIALVVAFFSRHEEPQAKTKFERIQWAGEVKDWLPKEEDKESYEQVKRVMPELIVNHLNPSARIQLSLHLKPIDVNHSEEVYPVGSGVLVHGDQKIAIYVNATSTLMKHTLKDGSVYIQGSMQTILTAKSKQTNAVLAIEGLMGTDEFEITYPYTDEAGAIVFGKGIHSHLDEINSLRK</sequence>
<accession>A0ABU6FZI5</accession>
<dbReference type="Proteomes" id="UP001338137">
    <property type="component" value="Unassembled WGS sequence"/>
</dbReference>
<reference evidence="2 3" key="1">
    <citation type="submission" date="2023-03" db="EMBL/GenBank/DDBJ databases">
        <title>Bacillus Genome Sequencing.</title>
        <authorList>
            <person name="Dunlap C."/>
        </authorList>
    </citation>
    <scope>NUCLEOTIDE SEQUENCE [LARGE SCALE GENOMIC DNA]</scope>
    <source>
        <strain evidence="2 3">BD-533</strain>
    </source>
</reference>
<evidence type="ECO:0000256" key="1">
    <source>
        <dbReference type="SAM" id="Phobius"/>
    </source>
</evidence>
<dbReference type="EMBL" id="JARLKY010000011">
    <property type="protein sequence ID" value="MEC0226482.1"/>
    <property type="molecule type" value="Genomic_DNA"/>
</dbReference>